<gene>
    <name evidence="1" type="ORF">THSYN_11165</name>
</gene>
<dbReference type="KEGG" id="tsy:THSYN_11165"/>
<keyword evidence="2" id="KW-1185">Reference proteome</keyword>
<protein>
    <submittedName>
        <fullName evidence="1">Uncharacterized protein</fullName>
    </submittedName>
</protein>
<dbReference type="RefSeq" id="WP_100919230.1">
    <property type="nucleotide sequence ID" value="NZ_CP020370.1"/>
</dbReference>
<dbReference type="AlphaFoldDB" id="A0A2K8U772"/>
<name>A0A2K8U772_9GAMM</name>
<sequence length="102" mass="11145">MSGRLSPLSPSAPLRADPVFGGAYRIADTITELGIPGAYRVRLYHRATGRLLRETWSDPATGAYAFERIAWRDQGYFVIGFDHGAEPVNAAIADLITPEPMP</sequence>
<evidence type="ECO:0000313" key="2">
    <source>
        <dbReference type="Proteomes" id="UP000232638"/>
    </source>
</evidence>
<reference evidence="1 2" key="1">
    <citation type="submission" date="2017-03" db="EMBL/GenBank/DDBJ databases">
        <title>Complete genome sequence of Candidatus 'Thiodictyon syntrophicum' sp. nov. strain Cad16T, a photolithoautotroph purple sulfur bacterium isolated from an alpine meromictic lake.</title>
        <authorList>
            <person name="Luedin S.M."/>
            <person name="Pothier J.F."/>
            <person name="Danza F."/>
            <person name="Storelli N."/>
            <person name="Wittwer M."/>
            <person name="Tonolla M."/>
        </authorList>
    </citation>
    <scope>NUCLEOTIDE SEQUENCE [LARGE SCALE GENOMIC DNA]</scope>
    <source>
        <strain evidence="1 2">Cad16T</strain>
    </source>
</reference>
<dbReference type="OrthoDB" id="7058206at2"/>
<evidence type="ECO:0000313" key="1">
    <source>
        <dbReference type="EMBL" id="AUB81458.1"/>
    </source>
</evidence>
<organism evidence="1 2">
    <name type="scientific">Candidatus Thiodictyon syntrophicum</name>
    <dbReference type="NCBI Taxonomy" id="1166950"/>
    <lineage>
        <taxon>Bacteria</taxon>
        <taxon>Pseudomonadati</taxon>
        <taxon>Pseudomonadota</taxon>
        <taxon>Gammaproteobacteria</taxon>
        <taxon>Chromatiales</taxon>
        <taxon>Chromatiaceae</taxon>
        <taxon>Thiodictyon</taxon>
    </lineage>
</organism>
<dbReference type="EMBL" id="CP020370">
    <property type="protein sequence ID" value="AUB81458.1"/>
    <property type="molecule type" value="Genomic_DNA"/>
</dbReference>
<dbReference type="Proteomes" id="UP000232638">
    <property type="component" value="Chromosome"/>
</dbReference>
<accession>A0A2K8U772</accession>
<proteinExistence type="predicted"/>